<dbReference type="AlphaFoldDB" id="A0A1H2QDY6"/>
<feature type="domain" description="AAA+ ATPase" evidence="1">
    <location>
        <begin position="204"/>
        <end position="399"/>
    </location>
</feature>
<dbReference type="Proteomes" id="UP000183454">
    <property type="component" value="Unassembled WGS sequence"/>
</dbReference>
<dbReference type="EMBL" id="FNNH01000002">
    <property type="protein sequence ID" value="SDW05275.1"/>
    <property type="molecule type" value="Genomic_DNA"/>
</dbReference>
<dbReference type="SUPFAM" id="SSF52540">
    <property type="entry name" value="P-loop containing nucleoside triphosphate hydrolases"/>
    <property type="match status" value="1"/>
</dbReference>
<evidence type="ECO:0000259" key="1">
    <source>
        <dbReference type="SMART" id="SM00382"/>
    </source>
</evidence>
<dbReference type="RefSeq" id="WP_074664845.1">
    <property type="nucleotide sequence ID" value="NZ_FNNH01000002.1"/>
</dbReference>
<dbReference type="Gene3D" id="3.40.50.300">
    <property type="entry name" value="P-loop containing nucleotide triphosphate hydrolases"/>
    <property type="match status" value="1"/>
</dbReference>
<dbReference type="SUPFAM" id="SSF160246">
    <property type="entry name" value="EspE N-terminal domain-like"/>
    <property type="match status" value="1"/>
</dbReference>
<organism evidence="2 3">
    <name type="scientific">Nitrosomonas communis</name>
    <dbReference type="NCBI Taxonomy" id="44574"/>
    <lineage>
        <taxon>Bacteria</taxon>
        <taxon>Pseudomonadati</taxon>
        <taxon>Pseudomonadota</taxon>
        <taxon>Betaproteobacteria</taxon>
        <taxon>Nitrosomonadales</taxon>
        <taxon>Nitrosomonadaceae</taxon>
        <taxon>Nitrosomonas</taxon>
    </lineage>
</organism>
<evidence type="ECO:0000313" key="3">
    <source>
        <dbReference type="Proteomes" id="UP000183454"/>
    </source>
</evidence>
<dbReference type="InterPro" id="IPR037257">
    <property type="entry name" value="T2SS_E_N_sf"/>
</dbReference>
<dbReference type="SMART" id="SM00382">
    <property type="entry name" value="AAA"/>
    <property type="match status" value="1"/>
</dbReference>
<dbReference type="InterPro" id="IPR003593">
    <property type="entry name" value="AAA+_ATPase"/>
</dbReference>
<gene>
    <name evidence="2" type="ORF">SAMN05421882_100269</name>
</gene>
<name>A0A1H2QDY6_9PROT</name>
<sequence length="479" mass="54542">MAKSVGELLVHEGLMTTEQLDQAIAFQRRNNVRLVNAIASLGFLTAEQLDLFLYPAPPVPLKIIDTGLSEVYLVDLLLKAAYLEAGTFTLPRMANMLSLPFSVIEELIEQMRADHLVAIRTSSTYTSSTQVLELTQRGRERAEAAFKISLYVGAAPVPLEDYTFMLERQSVRQIELDNEWINASLKHLVIGDKLLSQLGPAFSSGRSIFLYGPPGTGKTSIAEALGHGIPGEVYLPQAIEVGGQIIRFFDPAIHMPVDSQKTLENSSLDLKMNLAYDPRWKKCHRPVVMVGGELTLDMLELRYDYSSKFYEAPIHMKAGNGVFILDDFGRQRIEPRQLLNRWIIPLERGVDFPSLHTGMKFEIPFDQITVFSTNLNPLDLVDDAFLRRIRHKIHVQYQTEDEFKEILRRICRKQSVQYDSEVTEYLLNNYYRKQNRPLVGSHPRDLMEHIIDHAKFLKRTPEFTPKTVDSAAANYFVEL</sequence>
<proteinExistence type="predicted"/>
<dbReference type="InterPro" id="IPR027417">
    <property type="entry name" value="P-loop_NTPase"/>
</dbReference>
<accession>A0A1H2QDY6</accession>
<reference evidence="2 3" key="1">
    <citation type="submission" date="2016-10" db="EMBL/GenBank/DDBJ databases">
        <authorList>
            <person name="de Groot N.N."/>
        </authorList>
    </citation>
    <scope>NUCLEOTIDE SEQUENCE [LARGE SCALE GENOMIC DNA]</scope>
    <source>
        <strain evidence="2 3">Nm110</strain>
    </source>
</reference>
<evidence type="ECO:0000313" key="2">
    <source>
        <dbReference type="EMBL" id="SDW05275.1"/>
    </source>
</evidence>
<protein>
    <recommendedName>
        <fullName evidence="1">AAA+ ATPase domain-containing protein</fullName>
    </recommendedName>
</protein>